<name>A0A438DNZ6_VITVI</name>
<feature type="transmembrane region" description="Helical" evidence="1">
    <location>
        <begin position="38"/>
        <end position="56"/>
    </location>
</feature>
<organism evidence="2 3">
    <name type="scientific">Vitis vinifera</name>
    <name type="common">Grape</name>
    <dbReference type="NCBI Taxonomy" id="29760"/>
    <lineage>
        <taxon>Eukaryota</taxon>
        <taxon>Viridiplantae</taxon>
        <taxon>Streptophyta</taxon>
        <taxon>Embryophyta</taxon>
        <taxon>Tracheophyta</taxon>
        <taxon>Spermatophyta</taxon>
        <taxon>Magnoliopsida</taxon>
        <taxon>eudicotyledons</taxon>
        <taxon>Gunneridae</taxon>
        <taxon>Pentapetalae</taxon>
        <taxon>rosids</taxon>
        <taxon>Vitales</taxon>
        <taxon>Vitaceae</taxon>
        <taxon>Viteae</taxon>
        <taxon>Vitis</taxon>
    </lineage>
</organism>
<evidence type="ECO:0000313" key="3">
    <source>
        <dbReference type="Proteomes" id="UP000288805"/>
    </source>
</evidence>
<evidence type="ECO:0000313" key="2">
    <source>
        <dbReference type="EMBL" id="RVW37188.1"/>
    </source>
</evidence>
<reference evidence="2 3" key="1">
    <citation type="journal article" date="2018" name="PLoS Genet.">
        <title>Population sequencing reveals clonal diversity and ancestral inbreeding in the grapevine cultivar Chardonnay.</title>
        <authorList>
            <person name="Roach M.J."/>
            <person name="Johnson D.L."/>
            <person name="Bohlmann J."/>
            <person name="van Vuuren H.J."/>
            <person name="Jones S.J."/>
            <person name="Pretorius I.S."/>
            <person name="Schmidt S.A."/>
            <person name="Borneman A.R."/>
        </authorList>
    </citation>
    <scope>NUCLEOTIDE SEQUENCE [LARGE SCALE GENOMIC DNA]</scope>
    <source>
        <strain evidence="3">cv. Chardonnay</strain>
        <tissue evidence="2">Leaf</tissue>
    </source>
</reference>
<keyword evidence="1" id="KW-0812">Transmembrane</keyword>
<gene>
    <name evidence="2" type="ORF">CK203_088351</name>
</gene>
<comment type="caution">
    <text evidence="2">The sequence shown here is derived from an EMBL/GenBank/DDBJ whole genome shotgun (WGS) entry which is preliminary data.</text>
</comment>
<dbReference type="EMBL" id="QGNW01001544">
    <property type="protein sequence ID" value="RVW37188.1"/>
    <property type="molecule type" value="Genomic_DNA"/>
</dbReference>
<dbReference type="AlphaFoldDB" id="A0A438DNZ6"/>
<accession>A0A438DNZ6</accession>
<proteinExistence type="predicted"/>
<feature type="transmembrane region" description="Helical" evidence="1">
    <location>
        <begin position="9"/>
        <end position="32"/>
    </location>
</feature>
<dbReference type="Proteomes" id="UP000288805">
    <property type="component" value="Unassembled WGS sequence"/>
</dbReference>
<sequence>MAVSRVSLVVWRSSLCYTPSFCLLLMLNLWRLLLRPPVMVYIISLSRFGLYSVWLTRKCRNEKRKIFKISAPVGGRNWNVSLCDLHLKNKKLLELVMMEMNQYFICLCRDGNRSRNCMCVDASRLGAHIPHPPTRCLILQHSDFWIRSRWVL</sequence>
<evidence type="ECO:0000256" key="1">
    <source>
        <dbReference type="SAM" id="Phobius"/>
    </source>
</evidence>
<keyword evidence="1" id="KW-0472">Membrane</keyword>
<keyword evidence="1" id="KW-1133">Transmembrane helix</keyword>
<protein>
    <submittedName>
        <fullName evidence="2">Uncharacterized protein</fullName>
    </submittedName>
</protein>